<protein>
    <submittedName>
        <fullName evidence="2">Uncharacterized protein</fullName>
    </submittedName>
</protein>
<gene>
    <name evidence="2" type="ORF">SVIO_074080</name>
</gene>
<keyword evidence="3" id="KW-1185">Reference proteome</keyword>
<dbReference type="Proteomes" id="UP000301309">
    <property type="component" value="Unassembled WGS sequence"/>
</dbReference>
<evidence type="ECO:0000256" key="1">
    <source>
        <dbReference type="SAM" id="MobiDB-lite"/>
    </source>
</evidence>
<name>A0A4D4L6T0_STRVO</name>
<proteinExistence type="predicted"/>
<dbReference type="AlphaFoldDB" id="A0A4D4L6T0"/>
<feature type="region of interest" description="Disordered" evidence="1">
    <location>
        <begin position="40"/>
        <end position="65"/>
    </location>
</feature>
<reference evidence="2 3" key="1">
    <citation type="journal article" date="2020" name="Int. J. Syst. Evol. Microbiol.">
        <title>Reclassification of Streptomyces castelarensis and Streptomyces sporoclivatus as later heterotypic synonyms of Streptomyces antimycoticus.</title>
        <authorList>
            <person name="Komaki H."/>
            <person name="Tamura T."/>
        </authorList>
    </citation>
    <scope>NUCLEOTIDE SEQUENCE [LARGE SCALE GENOMIC DNA]</scope>
    <source>
        <strain evidence="2 3">NBRC 13459</strain>
    </source>
</reference>
<sequence>MAAATAPEPITVVTAVPQQLPSDVAHFTGRERELAGLDALLPAGTGEGGATVGAGDGRPRPRGSP</sequence>
<organism evidence="2 3">
    <name type="scientific">Streptomyces violaceusniger</name>
    <dbReference type="NCBI Taxonomy" id="68280"/>
    <lineage>
        <taxon>Bacteria</taxon>
        <taxon>Bacillati</taxon>
        <taxon>Actinomycetota</taxon>
        <taxon>Actinomycetes</taxon>
        <taxon>Kitasatosporales</taxon>
        <taxon>Streptomycetaceae</taxon>
        <taxon>Streptomyces</taxon>
        <taxon>Streptomyces violaceusniger group</taxon>
    </lineage>
</organism>
<comment type="caution">
    <text evidence="2">The sequence shown here is derived from an EMBL/GenBank/DDBJ whole genome shotgun (WGS) entry which is preliminary data.</text>
</comment>
<dbReference type="EMBL" id="BJHW01000001">
    <property type="protein sequence ID" value="GDY56785.1"/>
    <property type="molecule type" value="Genomic_DNA"/>
</dbReference>
<accession>A0A4D4L6T0</accession>
<feature type="compositionally biased region" description="Gly residues" evidence="1">
    <location>
        <begin position="45"/>
        <end position="56"/>
    </location>
</feature>
<evidence type="ECO:0000313" key="2">
    <source>
        <dbReference type="EMBL" id="GDY56785.1"/>
    </source>
</evidence>
<evidence type="ECO:0000313" key="3">
    <source>
        <dbReference type="Proteomes" id="UP000301309"/>
    </source>
</evidence>